<dbReference type="AlphaFoldDB" id="A0A444HER4"/>
<evidence type="ECO:0000313" key="9">
    <source>
        <dbReference type="EMBL" id="RWX03404.1"/>
    </source>
</evidence>
<feature type="transmembrane region" description="Helical" evidence="6">
    <location>
        <begin position="424"/>
        <end position="448"/>
    </location>
</feature>
<feature type="transmembrane region" description="Helical" evidence="6">
    <location>
        <begin position="289"/>
        <end position="310"/>
    </location>
</feature>
<dbReference type="InterPro" id="IPR003838">
    <property type="entry name" value="ABC3_permease_C"/>
</dbReference>
<dbReference type="Pfam" id="PF12704">
    <property type="entry name" value="MacB_PCD"/>
    <property type="match status" value="2"/>
</dbReference>
<evidence type="ECO:0000256" key="5">
    <source>
        <dbReference type="ARBA" id="ARBA00023136"/>
    </source>
</evidence>
<keyword evidence="10" id="KW-1185">Reference proteome</keyword>
<feature type="transmembrane region" description="Helical" evidence="6">
    <location>
        <begin position="21"/>
        <end position="41"/>
    </location>
</feature>
<dbReference type="RefSeq" id="WP_128387960.1">
    <property type="nucleotide sequence ID" value="NZ_SBII01000001.1"/>
</dbReference>
<comment type="subcellular location">
    <subcellularLocation>
        <location evidence="1">Cell membrane</location>
        <topology evidence="1">Multi-pass membrane protein</topology>
    </subcellularLocation>
</comment>
<dbReference type="PANTHER" id="PTHR30572:SF18">
    <property type="entry name" value="ABC-TYPE MACROLIDE FAMILY EXPORT SYSTEM PERMEASE COMPONENT 2"/>
    <property type="match status" value="1"/>
</dbReference>
<feature type="transmembrane region" description="Helical" evidence="6">
    <location>
        <begin position="339"/>
        <end position="360"/>
    </location>
</feature>
<organism evidence="9 10">
    <name type="scientific">Flavobacterium cerinum</name>
    <dbReference type="NCBI Taxonomy" id="2502784"/>
    <lineage>
        <taxon>Bacteria</taxon>
        <taxon>Pseudomonadati</taxon>
        <taxon>Bacteroidota</taxon>
        <taxon>Flavobacteriia</taxon>
        <taxon>Flavobacteriales</taxon>
        <taxon>Flavobacteriaceae</taxon>
        <taxon>Flavobacterium</taxon>
    </lineage>
</organism>
<feature type="domain" description="ABC3 transporter permease C-terminal" evidence="7">
    <location>
        <begin position="688"/>
        <end position="800"/>
    </location>
</feature>
<dbReference type="PANTHER" id="PTHR30572">
    <property type="entry name" value="MEMBRANE COMPONENT OF TRANSPORTER-RELATED"/>
    <property type="match status" value="1"/>
</dbReference>
<evidence type="ECO:0000256" key="4">
    <source>
        <dbReference type="ARBA" id="ARBA00022989"/>
    </source>
</evidence>
<keyword evidence="5 6" id="KW-0472">Membrane</keyword>
<keyword evidence="3 6" id="KW-0812">Transmembrane</keyword>
<dbReference type="InterPro" id="IPR050250">
    <property type="entry name" value="Macrolide_Exporter_MacB"/>
</dbReference>
<evidence type="ECO:0000256" key="6">
    <source>
        <dbReference type="SAM" id="Phobius"/>
    </source>
</evidence>
<proteinExistence type="predicted"/>
<evidence type="ECO:0000256" key="3">
    <source>
        <dbReference type="ARBA" id="ARBA00022692"/>
    </source>
</evidence>
<feature type="transmembrane region" description="Helical" evidence="6">
    <location>
        <begin position="768"/>
        <end position="790"/>
    </location>
</feature>
<evidence type="ECO:0000259" key="7">
    <source>
        <dbReference type="Pfam" id="PF02687"/>
    </source>
</evidence>
<evidence type="ECO:0000256" key="2">
    <source>
        <dbReference type="ARBA" id="ARBA00022475"/>
    </source>
</evidence>
<evidence type="ECO:0000259" key="8">
    <source>
        <dbReference type="Pfam" id="PF12704"/>
    </source>
</evidence>
<dbReference type="GO" id="GO:0005886">
    <property type="term" value="C:plasma membrane"/>
    <property type="evidence" value="ECO:0007669"/>
    <property type="project" value="UniProtKB-SubCell"/>
</dbReference>
<feature type="transmembrane region" description="Helical" evidence="6">
    <location>
        <begin position="380"/>
        <end position="403"/>
    </location>
</feature>
<reference evidence="9 10" key="1">
    <citation type="submission" date="2019-01" db="EMBL/GenBank/DDBJ databases">
        <title>Flavobacterium sp. nov.,isolated from freshwater.</title>
        <authorList>
            <person name="Zhang R."/>
            <person name="Du Z.-J."/>
        </authorList>
    </citation>
    <scope>NUCLEOTIDE SEQUENCE [LARGE SCALE GENOMIC DNA]</scope>
    <source>
        <strain evidence="9 10">1E403</strain>
    </source>
</reference>
<dbReference type="Proteomes" id="UP000287527">
    <property type="component" value="Unassembled WGS sequence"/>
</dbReference>
<sequence>MLKNWIKIFLHQVKNNKIFTALNILGLAMGIAGLIFAILYWNDEHAYDEWNPNKENAFAVINIMDSQQFWSFNVAPTGALMKALIPEVENYCYTDNWYGSDYLKYKDKKYLIEKQIDAQPNFFSFYPFKFIKGDAKTAIEGEGIALSEETAKLLFNDEDPINKQVTYGSKLYIVKGVYRIPGKSSYAPMVVTGQINKRLERDKEQWGNFNYALMVKLKDPKYMDKAVKGTEDIYYEYRTKRSAKEEGITPEQYIKKYGTIKITLEPIKDLRLYSVVSASPEGKGNYQSLTIMAGLSILILVLSIVNYVNLATANAIKRAKEVGIRKVMGASKGNIVKQFIFETVLLILTSILVALVIVELSLPYYNNFLGKELVMYGSQFYMQLVVIFFIAVIVAGIFPAVYVSNFETLKVLRGNFGRSKSGVWLRNSMLVAQFAIAAFFIIGSSIVYRQVDYMSTKELGFKGDQVIEVAYRNSHDEKDENYLKKMIQRYVTIKQEVSKIKGVKQVSTGSLGFGTGVGSSSSYIYKDINVQGKNVLVDFDMLDMMKISIAKGRNLSSAFASDTVSAIMINETAMRQLKDKDIIGKEIEWNETAFKIVGVVKDFHVNGPQEPIPPMTFFHYKTVDWMIQNVNQVYVKVDAENMEQTIADIEKFWNKKVDTEYPFKYDFVNKNYARAYENYVKQRNLFSILNIVVILIALFGLFSLASYSIQRRMKEIAIRKTLGAETKTLLKDLSKQYIMFCIVGFVIALFPVYSLLDMWLDNFAYRVSFSVMPFVLGFVVLLILTLLVVLSKAYQATRVNVLQYLKYE</sequence>
<dbReference type="InterPro" id="IPR025857">
    <property type="entry name" value="MacB_PCD"/>
</dbReference>
<dbReference type="GO" id="GO:0022857">
    <property type="term" value="F:transmembrane transporter activity"/>
    <property type="evidence" value="ECO:0007669"/>
    <property type="project" value="TreeGrafter"/>
</dbReference>
<feature type="domain" description="ABC3 transporter permease C-terminal" evidence="7">
    <location>
        <begin position="295"/>
        <end position="404"/>
    </location>
</feature>
<gene>
    <name evidence="9" type="ORF">EPI11_00300</name>
</gene>
<comment type="caution">
    <text evidence="9">The sequence shown here is derived from an EMBL/GenBank/DDBJ whole genome shotgun (WGS) entry which is preliminary data.</text>
</comment>
<protein>
    <submittedName>
        <fullName evidence="9">ABC transporter permease</fullName>
    </submittedName>
</protein>
<keyword evidence="4 6" id="KW-1133">Transmembrane helix</keyword>
<dbReference type="Pfam" id="PF02687">
    <property type="entry name" value="FtsX"/>
    <property type="match status" value="2"/>
</dbReference>
<feature type="domain" description="MacB-like periplasmic core" evidence="8">
    <location>
        <begin position="436"/>
        <end position="651"/>
    </location>
</feature>
<evidence type="ECO:0000313" key="10">
    <source>
        <dbReference type="Proteomes" id="UP000287527"/>
    </source>
</evidence>
<name>A0A444HER4_9FLAO</name>
<dbReference type="OrthoDB" id="8740261at2"/>
<feature type="transmembrane region" description="Helical" evidence="6">
    <location>
        <begin position="737"/>
        <end position="756"/>
    </location>
</feature>
<feature type="transmembrane region" description="Helical" evidence="6">
    <location>
        <begin position="685"/>
        <end position="709"/>
    </location>
</feature>
<evidence type="ECO:0000256" key="1">
    <source>
        <dbReference type="ARBA" id="ARBA00004651"/>
    </source>
</evidence>
<feature type="domain" description="MacB-like periplasmic core" evidence="8">
    <location>
        <begin position="20"/>
        <end position="228"/>
    </location>
</feature>
<dbReference type="EMBL" id="SBII01000001">
    <property type="protein sequence ID" value="RWX03404.1"/>
    <property type="molecule type" value="Genomic_DNA"/>
</dbReference>
<keyword evidence="2" id="KW-1003">Cell membrane</keyword>
<accession>A0A444HER4</accession>